<dbReference type="AlphaFoldDB" id="A0A3V8N7S6"/>
<organism evidence="1">
    <name type="scientific">Salmonella enterica I</name>
    <dbReference type="NCBI Taxonomy" id="59201"/>
    <lineage>
        <taxon>Bacteria</taxon>
        <taxon>Pseudomonadati</taxon>
        <taxon>Pseudomonadota</taxon>
        <taxon>Gammaproteobacteria</taxon>
        <taxon>Enterobacterales</taxon>
        <taxon>Enterobacteriaceae</taxon>
        <taxon>Salmonella</taxon>
    </lineage>
</organism>
<name>A0A3V8N7S6_SALET</name>
<evidence type="ECO:0000313" key="3">
    <source>
        <dbReference type="EMBL" id="HAC6884147.1"/>
    </source>
</evidence>
<evidence type="ECO:0000313" key="2">
    <source>
        <dbReference type="EMBL" id="ECE5910142.1"/>
    </source>
</evidence>
<dbReference type="EMBL" id="AAIILT010000007">
    <property type="protein sequence ID" value="ECE5910142.1"/>
    <property type="molecule type" value="Genomic_DNA"/>
</dbReference>
<evidence type="ECO:0000313" key="4">
    <source>
        <dbReference type="EMBL" id="QVS47254.1"/>
    </source>
</evidence>
<dbReference type="EMBL" id="AAGMSH010000003">
    <property type="protein sequence ID" value="EBP6613885.1"/>
    <property type="molecule type" value="Genomic_DNA"/>
</dbReference>
<protein>
    <submittedName>
        <fullName evidence="3">DUF4062 domain-containing protein</fullName>
    </submittedName>
</protein>
<dbReference type="EMBL" id="DAAMJF010000026">
    <property type="protein sequence ID" value="HAC6884147.1"/>
    <property type="molecule type" value="Genomic_DNA"/>
</dbReference>
<sequence length="282" mass="31885">MSFSATVLNVLIASPSDVPEEREAITESLYEWNALNSQTTGFVLLPVRWESHSAPTMGDRPQGIINNQVVRNCDMLIGAFWTRLGSPTGVEESGTVEEIKWFLKQQKPVMLYYSKKQVDLDLIDTQQLEKLKEFKKSIRDKGIQEQYTNVDELKMKLSRQLTIVLREVSVNTVVDVKAVKAAKSHEDKKFDADSSTLATSSPKAKVKKTTSSNEIRLIDYTEKAFVVVGDTNDYAEQLKELSGKWITVRWGGKAWMFSKKRLSEVSELLDLAPEMLSEDEAL</sequence>
<dbReference type="EMBL" id="CP074647">
    <property type="protein sequence ID" value="QVS47254.1"/>
    <property type="molecule type" value="Genomic_DNA"/>
</dbReference>
<reference evidence="4" key="4">
    <citation type="submission" date="2021-05" db="EMBL/GenBank/DDBJ databases">
        <title>Whole genome PacBio Sequel sequence of Salmonella enterica subsp. enterica.</title>
        <authorList>
            <person name="Hoffmann M."/>
            <person name="Balkey M."/>
            <person name="Luo Y."/>
        </authorList>
    </citation>
    <scope>NUCLEOTIDE SEQUENCE</scope>
    <source>
        <strain evidence="4">CFSAN029662</strain>
    </source>
</reference>
<reference evidence="3" key="3">
    <citation type="submission" date="2018-07" db="EMBL/GenBank/DDBJ databases">
        <authorList>
            <consortium name="NCBI Pathogen Detection Project"/>
        </authorList>
    </citation>
    <scope>NUCLEOTIDE SEQUENCE</scope>
    <source>
        <strain evidence="3">13-0328</strain>
    </source>
</reference>
<accession>A0A3V8N7S6</accession>
<reference evidence="1" key="2">
    <citation type="submission" date="2018-07" db="EMBL/GenBank/DDBJ databases">
        <authorList>
            <consortium name="GenomeTrakr network: Whole genome sequencing for foodborne pathogen traceback"/>
        </authorList>
    </citation>
    <scope>NUCLEOTIDE SEQUENCE</scope>
    <source>
        <strain evidence="1">ADRDL-NGUA-38</strain>
        <strain evidence="4">CFSAN029662</strain>
        <strain evidence="2">FDA00001697</strain>
    </source>
</reference>
<proteinExistence type="predicted"/>
<reference evidence="3" key="1">
    <citation type="journal article" date="2018" name="Genome Biol.">
        <title>SKESA: strategic k-mer extension for scrupulous assemblies.</title>
        <authorList>
            <person name="Souvorov A."/>
            <person name="Agarwala R."/>
            <person name="Lipman D.J."/>
        </authorList>
    </citation>
    <scope>NUCLEOTIDE SEQUENCE</scope>
    <source>
        <strain evidence="3">13-0328</strain>
    </source>
</reference>
<evidence type="ECO:0000313" key="1">
    <source>
        <dbReference type="EMBL" id="EBP6613885.1"/>
    </source>
</evidence>
<gene>
    <name evidence="1" type="ORF">AGQ41_03175</name>
    <name evidence="2" type="ORF">AH079_11240</name>
    <name evidence="3" type="ORF">G0D71_12290</name>
    <name evidence="4" type="ORF">VL99_03195</name>
</gene>